<organism evidence="1">
    <name type="scientific">Thermodesulfobacterium geofontis</name>
    <dbReference type="NCBI Taxonomy" id="1295609"/>
    <lineage>
        <taxon>Bacteria</taxon>
        <taxon>Pseudomonadati</taxon>
        <taxon>Thermodesulfobacteriota</taxon>
        <taxon>Thermodesulfobacteria</taxon>
        <taxon>Thermodesulfobacteriales</taxon>
        <taxon>Thermodesulfobacteriaceae</taxon>
        <taxon>Thermodesulfobacterium</taxon>
    </lineage>
</organism>
<sequence length="76" mass="8863">MEKEDRCDIPLVKEKTKKKRLAPGICDFCAEESSLCYICTYCGFTVCQRCFIAHQRLFTRTGVTWVCPNCLNWFTL</sequence>
<comment type="caution">
    <text evidence="1">The sequence shown here is derived from an EMBL/GenBank/DDBJ whole genome shotgun (WGS) entry which is preliminary data.</text>
</comment>
<protein>
    <submittedName>
        <fullName evidence="1">Uncharacterized protein</fullName>
    </submittedName>
</protein>
<proteinExistence type="predicted"/>
<dbReference type="InterPro" id="IPR011011">
    <property type="entry name" value="Znf_FYVE_PHD"/>
</dbReference>
<dbReference type="AlphaFoldDB" id="A0A7V5XH11"/>
<dbReference type="SUPFAM" id="SSF57903">
    <property type="entry name" value="FYVE/PHD zinc finger"/>
    <property type="match status" value="1"/>
</dbReference>
<evidence type="ECO:0000313" key="1">
    <source>
        <dbReference type="EMBL" id="HHQ16310.1"/>
    </source>
</evidence>
<reference evidence="1" key="1">
    <citation type="journal article" date="2020" name="mSystems">
        <title>Genome- and Community-Level Interaction Insights into Carbon Utilization and Element Cycling Functions of Hydrothermarchaeota in Hydrothermal Sediment.</title>
        <authorList>
            <person name="Zhou Z."/>
            <person name="Liu Y."/>
            <person name="Xu W."/>
            <person name="Pan J."/>
            <person name="Luo Z.H."/>
            <person name="Li M."/>
        </authorList>
    </citation>
    <scope>NUCLEOTIDE SEQUENCE [LARGE SCALE GENOMIC DNA]</scope>
    <source>
        <strain evidence="1">SpSt-106</strain>
    </source>
</reference>
<gene>
    <name evidence="1" type="ORF">ENM15_05800</name>
</gene>
<accession>A0A7V5XH11</accession>
<dbReference type="EMBL" id="DRWR01000102">
    <property type="protein sequence ID" value="HHQ16310.1"/>
    <property type="molecule type" value="Genomic_DNA"/>
</dbReference>
<name>A0A7V5XH11_9BACT</name>